<dbReference type="GO" id="GO:0005886">
    <property type="term" value="C:plasma membrane"/>
    <property type="evidence" value="ECO:0007669"/>
    <property type="project" value="TreeGrafter"/>
</dbReference>
<dbReference type="Gene3D" id="3.30.70.1440">
    <property type="entry name" value="Multidrug efflux transporter AcrB pore domain"/>
    <property type="match status" value="1"/>
</dbReference>
<dbReference type="EMBL" id="SJFN01000005">
    <property type="protein sequence ID" value="TBW40119.1"/>
    <property type="molecule type" value="Genomic_DNA"/>
</dbReference>
<organism evidence="2 3">
    <name type="scientific">Siculibacillus lacustris</name>
    <dbReference type="NCBI Taxonomy" id="1549641"/>
    <lineage>
        <taxon>Bacteria</taxon>
        <taxon>Pseudomonadati</taxon>
        <taxon>Pseudomonadota</taxon>
        <taxon>Alphaproteobacteria</taxon>
        <taxon>Hyphomicrobiales</taxon>
        <taxon>Ancalomicrobiaceae</taxon>
        <taxon>Siculibacillus</taxon>
    </lineage>
</organism>
<keyword evidence="1" id="KW-1133">Transmembrane helix</keyword>
<sequence>MEISRPFILRPVGTTLLAVGLFLAGMIAYFQLPVASLPAVDLPTIRVNVSRPGADPATMAASVAAPLERHLGAIAGVSEITSSSALGSTGITVQFDPSRKIDGAARDVQAAINAAATDLPSDLNAAPSFRKMNPAAMPVLILALTSDTLSTSELYDIADTVIVQRMSQVAGVASVDVAGGEQPAVRVRIDPARAAAAGLGLDEIRKAIVAANQRGATGAIQGIERVETIATSDHLRDPAEFQRVIVRARNGALVRLADVATVTAGVRNTRAVGWYGVKEGLKPALLLFVTKQSDANVIDTVDRVRAVIPELKRWIPADVAFHVVNDRTVTIRAGVADTMRTLAISVSLVMVVVVLFLGRLTPTLAAGVTVPLSLSGTFAAMWVAGFSIDNLSLMALTIAVGFVVDDAIVMIENIHRRRVGGLAPQAAAILGSRQIAFTVVAIGLSLIAAFIPLMFTGGIVGKFFAEFSFTMTFAILISTVVSLTVTPMICGRFLSTAPPNRLERGADALLGRISALYGRSLRLTLAWPWVMVGVACGTIGLTMWLFVQVPKGFVPQDDTSLVFGFTEAAADVSFPAMTDLQRRATELVLADPMVKGTASSVGGGMGTVNQGRMFLSLKTLAEGGEPSRTVIARLRQKLGTLAGIRVFMAPMQDLHAGGRVGKSPYQFTLWDPDLDELLTWAPRLVEALQKVPEIVDVSADRQAAGLQADVVVDRIAAARLGVAIRDIDAALANAFAQRQVSTISGQRNQYKVILEVAADRARDPSDIADLWVSAADGSQVPLAAVARVERHTAPLSVNHQGQFPAITITWDVAPGSNLDVASQRVRDTVAELHPPDTLHTEFAGDAKAFSSSSTSTWLLVVTAIVAVYVILGVLYESLIHPLTIISTLPPAGLGALIALQSFGMQLDLVGIIGIILLIGIVKKNGILLVDFAIMLRREGRLTALEAVREASVERFRPILMTTLAALLGAVPLVIATGAGAEMRRPLGVTIVGGLVVSQVLTLYTTPAIYLLMDRLGAWFARRRAVARPQPAE</sequence>
<feature type="transmembrane region" description="Helical" evidence="1">
    <location>
        <begin position="391"/>
        <end position="414"/>
    </location>
</feature>
<feature type="transmembrane region" description="Helical" evidence="1">
    <location>
        <begin position="986"/>
        <end position="1012"/>
    </location>
</feature>
<dbReference type="Gene3D" id="1.20.1640.10">
    <property type="entry name" value="Multidrug efflux transporter AcrB transmembrane domain"/>
    <property type="match status" value="2"/>
</dbReference>
<keyword evidence="1" id="KW-0472">Membrane</keyword>
<dbReference type="SUPFAM" id="SSF82714">
    <property type="entry name" value="Multidrug efflux transporter AcrB TolC docking domain, DN and DC subdomains"/>
    <property type="match status" value="2"/>
</dbReference>
<dbReference type="PRINTS" id="PR00702">
    <property type="entry name" value="ACRIFLAVINRP"/>
</dbReference>
<dbReference type="AlphaFoldDB" id="A0A4Q9VVF5"/>
<feature type="transmembrane region" description="Helical" evidence="1">
    <location>
        <begin position="857"/>
        <end position="875"/>
    </location>
</feature>
<dbReference type="PANTHER" id="PTHR32063">
    <property type="match status" value="1"/>
</dbReference>
<dbReference type="Pfam" id="PF00873">
    <property type="entry name" value="ACR_tran"/>
    <property type="match status" value="1"/>
</dbReference>
<dbReference type="Gene3D" id="3.30.2090.10">
    <property type="entry name" value="Multidrug efflux transporter AcrB TolC docking domain, DN and DC subdomains"/>
    <property type="match status" value="2"/>
</dbReference>
<protein>
    <submittedName>
        <fullName evidence="2">Acriflavine resistance protein B</fullName>
    </submittedName>
</protein>
<dbReference type="Gene3D" id="3.30.70.1320">
    <property type="entry name" value="Multidrug efflux transporter AcrB pore domain like"/>
    <property type="match status" value="1"/>
</dbReference>
<keyword evidence="1" id="KW-0812">Transmembrane</keyword>
<dbReference type="InterPro" id="IPR027463">
    <property type="entry name" value="AcrB_DN_DC_subdom"/>
</dbReference>
<evidence type="ECO:0000313" key="3">
    <source>
        <dbReference type="Proteomes" id="UP000292781"/>
    </source>
</evidence>
<feature type="transmembrane region" description="Helical" evidence="1">
    <location>
        <begin position="908"/>
        <end position="933"/>
    </location>
</feature>
<feature type="transmembrane region" description="Helical" evidence="1">
    <location>
        <begin position="339"/>
        <end position="357"/>
    </location>
</feature>
<feature type="transmembrane region" description="Helical" evidence="1">
    <location>
        <begin position="526"/>
        <end position="547"/>
    </location>
</feature>
<dbReference type="InterPro" id="IPR001036">
    <property type="entry name" value="Acrflvin-R"/>
</dbReference>
<dbReference type="GO" id="GO:0042910">
    <property type="term" value="F:xenobiotic transmembrane transporter activity"/>
    <property type="evidence" value="ECO:0007669"/>
    <property type="project" value="TreeGrafter"/>
</dbReference>
<feature type="transmembrane region" description="Helical" evidence="1">
    <location>
        <begin position="12"/>
        <end position="32"/>
    </location>
</feature>
<evidence type="ECO:0000256" key="1">
    <source>
        <dbReference type="SAM" id="Phobius"/>
    </source>
</evidence>
<feature type="transmembrane region" description="Helical" evidence="1">
    <location>
        <begin position="364"/>
        <end position="385"/>
    </location>
</feature>
<dbReference type="Gene3D" id="3.30.70.1430">
    <property type="entry name" value="Multidrug efflux transporter AcrB pore domain"/>
    <property type="match status" value="2"/>
</dbReference>
<evidence type="ECO:0000313" key="2">
    <source>
        <dbReference type="EMBL" id="TBW40119.1"/>
    </source>
</evidence>
<gene>
    <name evidence="2" type="ORF">EYW49_05370</name>
</gene>
<accession>A0A4Q9VVF5</accession>
<proteinExistence type="predicted"/>
<dbReference type="SUPFAM" id="SSF82693">
    <property type="entry name" value="Multidrug efflux transporter AcrB pore domain, PN1, PN2, PC1 and PC2 subdomains"/>
    <property type="match status" value="3"/>
</dbReference>
<name>A0A4Q9VVF5_9HYPH</name>
<feature type="transmembrane region" description="Helical" evidence="1">
    <location>
        <begin position="435"/>
        <end position="455"/>
    </location>
</feature>
<dbReference type="PANTHER" id="PTHR32063:SF78">
    <property type="entry name" value="ACRB_ACRD_ACRF FAMILY PROTEIN"/>
    <property type="match status" value="1"/>
</dbReference>
<reference evidence="2 3" key="1">
    <citation type="submission" date="2019-02" db="EMBL/GenBank/DDBJ databases">
        <title>Siculibacillus lacustris gen. nov., sp. nov., a new rosette-forming bacterium isolated from a freshwater crater lake (Lake St. Ana, Romania).</title>
        <authorList>
            <person name="Felfoldi T."/>
            <person name="Marton Z."/>
            <person name="Szabo A."/>
            <person name="Mentes A."/>
            <person name="Boka K."/>
            <person name="Marialigeti K."/>
            <person name="Mathe I."/>
            <person name="Koncz M."/>
            <person name="Schumann P."/>
            <person name="Toth E."/>
        </authorList>
    </citation>
    <scope>NUCLEOTIDE SEQUENCE [LARGE SCALE GENOMIC DNA]</scope>
    <source>
        <strain evidence="2 3">SA-279</strain>
    </source>
</reference>
<dbReference type="SUPFAM" id="SSF82866">
    <property type="entry name" value="Multidrug efflux transporter AcrB transmembrane domain"/>
    <property type="match status" value="2"/>
</dbReference>
<keyword evidence="3" id="KW-1185">Reference proteome</keyword>
<dbReference type="OrthoDB" id="9807350at2"/>
<feature type="transmembrane region" description="Helical" evidence="1">
    <location>
        <begin position="467"/>
        <end position="494"/>
    </location>
</feature>
<feature type="transmembrane region" description="Helical" evidence="1">
    <location>
        <begin position="958"/>
        <end position="980"/>
    </location>
</feature>
<dbReference type="Proteomes" id="UP000292781">
    <property type="component" value="Unassembled WGS sequence"/>
</dbReference>
<feature type="transmembrane region" description="Helical" evidence="1">
    <location>
        <begin position="882"/>
        <end position="902"/>
    </location>
</feature>
<comment type="caution">
    <text evidence="2">The sequence shown here is derived from an EMBL/GenBank/DDBJ whole genome shotgun (WGS) entry which is preliminary data.</text>
</comment>